<feature type="compositionally biased region" description="Low complexity" evidence="7">
    <location>
        <begin position="140"/>
        <end position="164"/>
    </location>
</feature>
<dbReference type="EMBL" id="WEZQ01000001">
    <property type="protein sequence ID" value="MYV16018.1"/>
    <property type="molecule type" value="Genomic_DNA"/>
</dbReference>
<evidence type="ECO:0000256" key="4">
    <source>
        <dbReference type="ARBA" id="ARBA00023186"/>
    </source>
</evidence>
<keyword evidence="3 6" id="KW-0133">Cell shape</keyword>
<dbReference type="InterPro" id="IPR039247">
    <property type="entry name" value="KhpB"/>
</dbReference>
<comment type="domain">
    <text evidence="6">Has an N-terminal Jag-N domain and 2 RNA-binding domains (KH and R3H).</text>
</comment>
<dbReference type="Pfam" id="PF13083">
    <property type="entry name" value="KH_KhpA-B"/>
    <property type="match status" value="1"/>
</dbReference>
<comment type="subcellular location">
    <subcellularLocation>
        <location evidence="6">Cytoplasm</location>
    </subcellularLocation>
</comment>
<dbReference type="InterPro" id="IPR001374">
    <property type="entry name" value="R3H_dom"/>
</dbReference>
<feature type="compositionally biased region" description="Low complexity" evidence="7">
    <location>
        <begin position="173"/>
        <end position="185"/>
    </location>
</feature>
<feature type="compositionally biased region" description="Low complexity" evidence="7">
    <location>
        <begin position="64"/>
        <end position="83"/>
    </location>
</feature>
<dbReference type="PANTHER" id="PTHR35800">
    <property type="entry name" value="PROTEIN JAG"/>
    <property type="match status" value="1"/>
</dbReference>
<dbReference type="InterPro" id="IPR038008">
    <property type="entry name" value="Jag_KH"/>
</dbReference>
<feature type="region of interest" description="Disordered" evidence="7">
    <location>
        <begin position="59"/>
        <end position="185"/>
    </location>
</feature>
<dbReference type="InterPro" id="IPR015946">
    <property type="entry name" value="KH_dom-like_a/b"/>
</dbReference>
<comment type="similarity">
    <text evidence="6">Belongs to the KhpB RNA-binding protein family.</text>
</comment>
<dbReference type="InterPro" id="IPR032782">
    <property type="entry name" value="KhpB_N"/>
</dbReference>
<dbReference type="GO" id="GO:0071555">
    <property type="term" value="P:cell wall organization"/>
    <property type="evidence" value="ECO:0007669"/>
    <property type="project" value="UniProtKB-KW"/>
</dbReference>
<dbReference type="GO" id="GO:0009252">
    <property type="term" value="P:peptidoglycan biosynthetic process"/>
    <property type="evidence" value="ECO:0007669"/>
    <property type="project" value="UniProtKB-UniRule"/>
</dbReference>
<proteinExistence type="inferred from homology"/>
<dbReference type="Proteomes" id="UP000449209">
    <property type="component" value="Unassembled WGS sequence"/>
</dbReference>
<comment type="subunit">
    <text evidence="6">Forms a complex with KhpA.</text>
</comment>
<comment type="function">
    <text evidence="6">A probable RNA chaperone. Forms a complex with KhpA which binds to cellular RNA and controls its expression. Plays a role in peptidoglycan (PG) homeostasis and cell length regulation.</text>
</comment>
<evidence type="ECO:0000256" key="7">
    <source>
        <dbReference type="SAM" id="MobiDB-lite"/>
    </source>
</evidence>
<keyword evidence="2 6" id="KW-0694">RNA-binding</keyword>
<comment type="caution">
    <text evidence="9">The sequence shown here is derived from an EMBL/GenBank/DDBJ whole genome shotgun (WGS) entry which is preliminary data.</text>
</comment>
<dbReference type="NCBIfam" id="NF041568">
    <property type="entry name" value="Jag_EloR"/>
    <property type="match status" value="1"/>
</dbReference>
<dbReference type="SMART" id="SM01245">
    <property type="entry name" value="Jag_N"/>
    <property type="match status" value="1"/>
</dbReference>
<dbReference type="CDD" id="cd02414">
    <property type="entry name" value="KH-II_Jag"/>
    <property type="match status" value="1"/>
</dbReference>
<dbReference type="GO" id="GO:0008360">
    <property type="term" value="P:regulation of cell shape"/>
    <property type="evidence" value="ECO:0007669"/>
    <property type="project" value="UniProtKB-KW"/>
</dbReference>
<dbReference type="GO" id="GO:0005737">
    <property type="term" value="C:cytoplasm"/>
    <property type="evidence" value="ECO:0007669"/>
    <property type="project" value="UniProtKB-SubCell"/>
</dbReference>
<evidence type="ECO:0000256" key="2">
    <source>
        <dbReference type="ARBA" id="ARBA00022884"/>
    </source>
</evidence>
<dbReference type="Pfam" id="PF01424">
    <property type="entry name" value="R3H"/>
    <property type="match status" value="1"/>
</dbReference>
<keyword evidence="1 6" id="KW-0963">Cytoplasm</keyword>
<dbReference type="HAMAP" id="MF_00867">
    <property type="entry name" value="KhpB"/>
    <property type="match status" value="1"/>
</dbReference>
<feature type="compositionally biased region" description="Basic and acidic residues" evidence="7">
    <location>
        <begin position="105"/>
        <end position="130"/>
    </location>
</feature>
<dbReference type="PANTHER" id="PTHR35800:SF1">
    <property type="entry name" value="RNA-BINDING PROTEIN KHPB"/>
    <property type="match status" value="1"/>
</dbReference>
<feature type="domain" description="R3H" evidence="8">
    <location>
        <begin position="287"/>
        <end position="352"/>
    </location>
</feature>
<accession>A0A6N9HZM4</accession>
<evidence type="ECO:0000259" key="8">
    <source>
        <dbReference type="PROSITE" id="PS51061"/>
    </source>
</evidence>
<dbReference type="OrthoDB" id="9794483at2"/>
<evidence type="ECO:0000256" key="6">
    <source>
        <dbReference type="HAMAP-Rule" id="MF_00867"/>
    </source>
</evidence>
<dbReference type="InterPro" id="IPR036867">
    <property type="entry name" value="R3H_dom_sf"/>
</dbReference>
<evidence type="ECO:0000313" key="10">
    <source>
        <dbReference type="Proteomes" id="UP000449209"/>
    </source>
</evidence>
<dbReference type="Gene3D" id="3.30.300.20">
    <property type="match status" value="1"/>
</dbReference>
<sequence length="352" mass="38146">MTQYQGKTVDEAIQNGLKKIQIDRDKVAITVVSEPVHGWFGRLKKEAIVDITIKPVSVTKTPQSAKVSAGASTGATSSRTTQSKPLKNAKTSPTFDHPSGQRVAAKRDEDIERNVDATADVRQREGDHPHAKSSLTSAEVADSVAASTETTSTVSTTATMSSAVDQSQSAGLTDSTDSITSISATTQLTPEELKARQRANQARLDDNLEAVANYLLDVLEQLGISADAEADTYHHGATITFMTEQEGLLIGRHGRTLNALQVLGNTFMLRQGMQHFELMLDVAGYRERRASTLKRLADNTARDVIAGGETELLDPMPAYERKVIHTQLAKNTHVTTFSQGREPRRGVVVAPR</sequence>
<dbReference type="PROSITE" id="PS51061">
    <property type="entry name" value="R3H"/>
    <property type="match status" value="1"/>
</dbReference>
<evidence type="ECO:0000256" key="1">
    <source>
        <dbReference type="ARBA" id="ARBA00022490"/>
    </source>
</evidence>
<keyword evidence="5 6" id="KW-0961">Cell wall biogenesis/degradation</keyword>
<dbReference type="Gene3D" id="3.30.1370.50">
    <property type="entry name" value="R3H-like domain"/>
    <property type="match status" value="1"/>
</dbReference>
<evidence type="ECO:0000256" key="5">
    <source>
        <dbReference type="ARBA" id="ARBA00023316"/>
    </source>
</evidence>
<gene>
    <name evidence="6" type="primary">khpB</name>
    <name evidence="6" type="synonym">eloR</name>
    <name evidence="9" type="ORF">GB993_00535</name>
</gene>
<name>A0A6N9HZM4_9LACO</name>
<reference evidence="9 10" key="1">
    <citation type="journal article" date="2019" name="Appl. Environ. Microbiol.">
        <title>Genetic determinants of hydroxycinnamic acid metabolism in heterofermentative lactobacilli.</title>
        <authorList>
            <person name="Gaur G."/>
            <person name="Oh J.H."/>
            <person name="Filannino P."/>
            <person name="Gobbetti M."/>
            <person name="van Pijkeren J.P."/>
            <person name="Ganzle M.G."/>
        </authorList>
    </citation>
    <scope>NUCLEOTIDE SEQUENCE [LARGE SCALE GENOMIC DNA]</scope>
    <source>
        <strain evidence="9 10">C5</strain>
    </source>
</reference>
<dbReference type="InterPro" id="IPR034079">
    <property type="entry name" value="R3H_KhpB"/>
</dbReference>
<keyword evidence="4 6" id="KW-0143">Chaperone</keyword>
<dbReference type="SUPFAM" id="SSF82708">
    <property type="entry name" value="R3H domain"/>
    <property type="match status" value="1"/>
</dbReference>
<dbReference type="CDD" id="cd02644">
    <property type="entry name" value="R3H_jag"/>
    <property type="match status" value="1"/>
</dbReference>
<protein>
    <recommendedName>
        <fullName evidence="6">RNA-binding protein KhpB</fullName>
    </recommendedName>
    <alternativeName>
        <fullName evidence="6">RNA-binding protein EloR</fullName>
    </alternativeName>
</protein>
<dbReference type="GO" id="GO:0003723">
    <property type="term" value="F:RNA binding"/>
    <property type="evidence" value="ECO:0007669"/>
    <property type="project" value="UniProtKB-UniRule"/>
</dbReference>
<dbReference type="RefSeq" id="WP_161002637.1">
    <property type="nucleotide sequence ID" value="NZ_WEZQ01000001.1"/>
</dbReference>
<dbReference type="AlphaFoldDB" id="A0A6N9HZM4"/>
<organism evidence="9 10">
    <name type="scientific">Furfurilactobacillus milii</name>
    <dbReference type="NCBI Taxonomy" id="2888272"/>
    <lineage>
        <taxon>Bacteria</taxon>
        <taxon>Bacillati</taxon>
        <taxon>Bacillota</taxon>
        <taxon>Bacilli</taxon>
        <taxon>Lactobacillales</taxon>
        <taxon>Lactobacillaceae</taxon>
        <taxon>Furfurilactobacillus</taxon>
    </lineage>
</organism>
<dbReference type="Pfam" id="PF14804">
    <property type="entry name" value="Jag_N"/>
    <property type="match status" value="1"/>
</dbReference>
<evidence type="ECO:0000256" key="3">
    <source>
        <dbReference type="ARBA" id="ARBA00022960"/>
    </source>
</evidence>
<dbReference type="SMART" id="SM00393">
    <property type="entry name" value="R3H"/>
    <property type="match status" value="1"/>
</dbReference>
<dbReference type="Gene3D" id="3.30.30.80">
    <property type="entry name" value="probable RNA-binding protein from clostridium symbiosum atcc 14940"/>
    <property type="match status" value="1"/>
</dbReference>
<evidence type="ECO:0000313" key="9">
    <source>
        <dbReference type="EMBL" id="MYV16018.1"/>
    </source>
</evidence>
<dbReference type="InterPro" id="IPR038247">
    <property type="entry name" value="Jag_N_dom_sf"/>
</dbReference>
<comment type="caution">
    <text evidence="6">Lacks conserved residue(s) required for the propagation of feature annotation.</text>
</comment>